<comment type="caution">
    <text evidence="6">The sequence shown here is derived from an EMBL/GenBank/DDBJ whole genome shotgun (WGS) entry which is preliminary data.</text>
</comment>
<dbReference type="NCBIfam" id="TIGR01352">
    <property type="entry name" value="tonB_Cterm"/>
    <property type="match status" value="1"/>
</dbReference>
<name>A0ABW0KPI1_9BACT</name>
<dbReference type="RefSeq" id="WP_377166579.1">
    <property type="nucleotide sequence ID" value="NZ_JBHSMQ010000003.1"/>
</dbReference>
<keyword evidence="2" id="KW-0812">Transmembrane</keyword>
<evidence type="ECO:0000256" key="1">
    <source>
        <dbReference type="ARBA" id="ARBA00004167"/>
    </source>
</evidence>
<protein>
    <submittedName>
        <fullName evidence="6">Energy transducer TonB</fullName>
    </submittedName>
</protein>
<evidence type="ECO:0000256" key="2">
    <source>
        <dbReference type="ARBA" id="ARBA00022692"/>
    </source>
</evidence>
<feature type="domain" description="TonB C-terminal" evidence="5">
    <location>
        <begin position="1"/>
        <end position="58"/>
    </location>
</feature>
<dbReference type="Gene3D" id="3.30.1150.10">
    <property type="match status" value="1"/>
</dbReference>
<evidence type="ECO:0000259" key="5">
    <source>
        <dbReference type="PROSITE" id="PS52015"/>
    </source>
</evidence>
<gene>
    <name evidence="6" type="ORF">ACFQDI_10385</name>
</gene>
<dbReference type="Proteomes" id="UP001596052">
    <property type="component" value="Unassembled WGS sequence"/>
</dbReference>
<keyword evidence="3" id="KW-1133">Transmembrane helix</keyword>
<reference evidence="7" key="1">
    <citation type="journal article" date="2019" name="Int. J. Syst. Evol. Microbiol.">
        <title>The Global Catalogue of Microorganisms (GCM) 10K type strain sequencing project: providing services to taxonomists for standard genome sequencing and annotation.</title>
        <authorList>
            <consortium name="The Broad Institute Genomics Platform"/>
            <consortium name="The Broad Institute Genome Sequencing Center for Infectious Disease"/>
            <person name="Wu L."/>
            <person name="Ma J."/>
        </authorList>
    </citation>
    <scope>NUCLEOTIDE SEQUENCE [LARGE SCALE GENOMIC DNA]</scope>
    <source>
        <strain evidence="7">CGMCC 4.1469</strain>
    </source>
</reference>
<dbReference type="EMBL" id="JBHSMQ010000003">
    <property type="protein sequence ID" value="MFC5455264.1"/>
    <property type="molecule type" value="Genomic_DNA"/>
</dbReference>
<comment type="subcellular location">
    <subcellularLocation>
        <location evidence="1">Membrane</location>
        <topology evidence="1">Single-pass membrane protein</topology>
    </subcellularLocation>
</comment>
<evidence type="ECO:0000313" key="6">
    <source>
        <dbReference type="EMBL" id="MFC5455264.1"/>
    </source>
</evidence>
<dbReference type="InterPro" id="IPR037682">
    <property type="entry name" value="TonB_C"/>
</dbReference>
<dbReference type="SUPFAM" id="SSF74653">
    <property type="entry name" value="TolA/TonB C-terminal domain"/>
    <property type="match status" value="1"/>
</dbReference>
<sequence>MRLRIQVAEDGTPTAVKIERSSGSDTLDHQAMESVRKNWRWPAGKAGAYTVPMNFTLK</sequence>
<evidence type="ECO:0000313" key="7">
    <source>
        <dbReference type="Proteomes" id="UP001596052"/>
    </source>
</evidence>
<keyword evidence="7" id="KW-1185">Reference proteome</keyword>
<keyword evidence="4" id="KW-0472">Membrane</keyword>
<accession>A0ABW0KPI1</accession>
<dbReference type="Pfam" id="PF03544">
    <property type="entry name" value="TonB_C"/>
    <property type="match status" value="1"/>
</dbReference>
<evidence type="ECO:0000256" key="4">
    <source>
        <dbReference type="ARBA" id="ARBA00023136"/>
    </source>
</evidence>
<evidence type="ECO:0000256" key="3">
    <source>
        <dbReference type="ARBA" id="ARBA00022989"/>
    </source>
</evidence>
<organism evidence="6 7">
    <name type="scientific">Prosthecobacter fluviatilis</name>
    <dbReference type="NCBI Taxonomy" id="445931"/>
    <lineage>
        <taxon>Bacteria</taxon>
        <taxon>Pseudomonadati</taxon>
        <taxon>Verrucomicrobiota</taxon>
        <taxon>Verrucomicrobiia</taxon>
        <taxon>Verrucomicrobiales</taxon>
        <taxon>Verrucomicrobiaceae</taxon>
        <taxon>Prosthecobacter</taxon>
    </lineage>
</organism>
<proteinExistence type="predicted"/>
<dbReference type="InterPro" id="IPR006260">
    <property type="entry name" value="TonB/TolA_C"/>
</dbReference>
<dbReference type="PROSITE" id="PS52015">
    <property type="entry name" value="TONB_CTD"/>
    <property type="match status" value="1"/>
</dbReference>